<organism evidence="1 2">
    <name type="scientific">Pseudomonas fluorescens HK44</name>
    <dbReference type="NCBI Taxonomy" id="1042209"/>
    <lineage>
        <taxon>Bacteria</taxon>
        <taxon>Pseudomonadati</taxon>
        <taxon>Pseudomonadota</taxon>
        <taxon>Gammaproteobacteria</taxon>
        <taxon>Pseudomonadales</taxon>
        <taxon>Pseudomonadaceae</taxon>
        <taxon>Pseudomonas</taxon>
    </lineage>
</organism>
<evidence type="ECO:0000313" key="1">
    <source>
        <dbReference type="EMBL" id="EXF94140.1"/>
    </source>
</evidence>
<dbReference type="Proteomes" id="UP000022611">
    <property type="component" value="Unassembled WGS sequence"/>
</dbReference>
<protein>
    <submittedName>
        <fullName evidence="1">Uncharacterized protein</fullName>
    </submittedName>
</protein>
<evidence type="ECO:0000313" key="2">
    <source>
        <dbReference type="Proteomes" id="UP000022611"/>
    </source>
</evidence>
<dbReference type="EMBL" id="AFOY02000015">
    <property type="protein sequence ID" value="EXF94140.1"/>
    <property type="molecule type" value="Genomic_DNA"/>
</dbReference>
<comment type="caution">
    <text evidence="1">The sequence shown here is derived from an EMBL/GenBank/DDBJ whole genome shotgun (WGS) entry which is preliminary data.</text>
</comment>
<dbReference type="AlphaFoldDB" id="A0A010SMG6"/>
<dbReference type="PATRIC" id="fig|1042209.11.peg.4062"/>
<accession>A0A010SMG6</accession>
<dbReference type="HOGENOM" id="CLU_031787_0_0_6"/>
<gene>
    <name evidence="1" type="ORF">HK44_008380</name>
</gene>
<dbReference type="eggNOG" id="COG5492">
    <property type="taxonomic scope" value="Bacteria"/>
</dbReference>
<reference evidence="1 2" key="1">
    <citation type="journal article" date="2011" name="J. Bacteriol.">
        <title>Draft genome sequence of the polycyclic aromatic hydrocarbon-degrading, genetically engineered bioluminescent bioreporter Pseudomonas fluorescens HK44.</title>
        <authorList>
            <person name="Chauhan A."/>
            <person name="Layton A.C."/>
            <person name="Williams D.E."/>
            <person name="Smartt A.E."/>
            <person name="Ripp S."/>
            <person name="Karpinets T.V."/>
            <person name="Brown S.D."/>
            <person name="Sayler G.S."/>
        </authorList>
    </citation>
    <scope>NUCLEOTIDE SEQUENCE [LARGE SCALE GENOMIC DNA]</scope>
    <source>
        <strain evidence="1 2">HK44</strain>
    </source>
</reference>
<name>A0A010SMG6_PSEFL</name>
<sequence>MPLMAYDPSLGMPVYILNTTFKDMDQGWAFYSYALGDDSDPNKRGDESQRKFLYLGKRPPALLPVAQIKESHDLALDPEAVDTGGVTAVVPPYRAMSVGDKVTFEWQGYDKFGVPEDDAHTVKIDLIDKHLGQPLEFNVPRSEFNFIRGGHAQFSYKVEYANGQGPSDSEFQLVKIVAPTSPLLPEIKIKGHSGGPIDPGRFPKGLTLQIQPVPPGIQHGDGVLMYWMGTKSVIRSMQVDRSTLDSDVLEFHLEPEWLLGNVGGKVKVSYQYASVGASESGTPLTLDVRASQKLPAPLVEGVTSEGPNMGWIAASTNGAYVIIPDAVTIGPDVRVEVHWMGHPHNGQVVVKEPVAGSPRRFKIPSTAIPSNMATPLQPEKRFDVFYKLIPLGESDGQPSDEAFNLRIDPTPSSLYPLVECEEATGTGQVSLSALGPAGAAVRIGGGVFDLCTPRPAPVQGK</sequence>
<proteinExistence type="predicted"/>